<dbReference type="Pfam" id="PF04188">
    <property type="entry name" value="Mannosyl_trans2"/>
    <property type="match status" value="1"/>
</dbReference>
<feature type="transmembrane region" description="Helical" evidence="12">
    <location>
        <begin position="436"/>
        <end position="456"/>
    </location>
</feature>
<feature type="transmembrane region" description="Helical" evidence="12">
    <location>
        <begin position="229"/>
        <end position="248"/>
    </location>
</feature>
<evidence type="ECO:0000256" key="11">
    <source>
        <dbReference type="ARBA" id="ARBA00023136"/>
    </source>
</evidence>
<evidence type="ECO:0000256" key="8">
    <source>
        <dbReference type="ARBA" id="ARBA00022692"/>
    </source>
</evidence>
<dbReference type="OrthoDB" id="10252502at2759"/>
<dbReference type="GO" id="GO:0031501">
    <property type="term" value="C:mannosyltransferase complex"/>
    <property type="evidence" value="ECO:0007669"/>
    <property type="project" value="TreeGrafter"/>
</dbReference>
<name>R0KSM1_EXST2</name>
<feature type="transmembrane region" description="Helical" evidence="12">
    <location>
        <begin position="12"/>
        <end position="33"/>
    </location>
</feature>
<keyword evidence="7 12" id="KW-0808">Transferase</keyword>
<dbReference type="Proteomes" id="UP000016935">
    <property type="component" value="Unassembled WGS sequence"/>
</dbReference>
<comment type="subcellular location">
    <subcellularLocation>
        <location evidence="1 12">Endoplasmic reticulum membrane</location>
        <topology evidence="1 12">Multi-pass membrane protein</topology>
    </subcellularLocation>
</comment>
<dbReference type="PANTHER" id="PTHR12468:SF2">
    <property type="entry name" value="GPI MANNOSYLTRANSFERASE 2"/>
    <property type="match status" value="1"/>
</dbReference>
<comment type="function">
    <text evidence="12">Mannosyltransferase involved in glycosylphosphatidylinositol-anchor biosynthesis.</text>
</comment>
<evidence type="ECO:0000256" key="3">
    <source>
        <dbReference type="ARBA" id="ARBA00008698"/>
    </source>
</evidence>
<proteinExistence type="inferred from homology"/>
<keyword evidence="11 12" id="KW-0472">Membrane</keyword>
<keyword evidence="8 12" id="KW-0812">Transmembrane</keyword>
<feature type="transmembrane region" description="Helical" evidence="12">
    <location>
        <begin position="117"/>
        <end position="142"/>
    </location>
</feature>
<dbReference type="EC" id="2.4.1.-" evidence="12"/>
<dbReference type="UniPathway" id="UPA00196"/>
<dbReference type="GeneID" id="19405525"/>
<dbReference type="GO" id="GO:0000009">
    <property type="term" value="F:alpha-1,6-mannosyltransferase activity"/>
    <property type="evidence" value="ECO:0007669"/>
    <property type="project" value="InterPro"/>
</dbReference>
<evidence type="ECO:0000256" key="10">
    <source>
        <dbReference type="ARBA" id="ARBA00022989"/>
    </source>
</evidence>
<gene>
    <name evidence="13" type="ORF">SETTUDRAFT_85443</name>
</gene>
<evidence type="ECO:0000313" key="14">
    <source>
        <dbReference type="Proteomes" id="UP000016935"/>
    </source>
</evidence>
<comment type="caution">
    <text evidence="12">Lacks conserved residue(s) required for the propagation of feature annotation.</text>
</comment>
<keyword evidence="14" id="KW-1185">Reference proteome</keyword>
<keyword evidence="6 12" id="KW-0328">Glycosyltransferase</keyword>
<dbReference type="HOGENOM" id="CLU_029048_0_0_1"/>
<evidence type="ECO:0000256" key="12">
    <source>
        <dbReference type="RuleBase" id="RU363112"/>
    </source>
</evidence>
<dbReference type="AlphaFoldDB" id="R0KSM1"/>
<dbReference type="EMBL" id="KB908481">
    <property type="protein sequence ID" value="EOA91969.1"/>
    <property type="molecule type" value="Genomic_DNA"/>
</dbReference>
<reference evidence="13 14" key="2">
    <citation type="journal article" date="2013" name="PLoS Genet.">
        <title>Comparative genome structure, secondary metabolite, and effector coding capacity across Cochliobolus pathogens.</title>
        <authorList>
            <person name="Condon B.J."/>
            <person name="Leng Y."/>
            <person name="Wu D."/>
            <person name="Bushley K.E."/>
            <person name="Ohm R.A."/>
            <person name="Otillar R."/>
            <person name="Martin J."/>
            <person name="Schackwitz W."/>
            <person name="Grimwood J."/>
            <person name="MohdZainudin N."/>
            <person name="Xue C."/>
            <person name="Wang R."/>
            <person name="Manning V.A."/>
            <person name="Dhillon B."/>
            <person name="Tu Z.J."/>
            <person name="Steffenson B.J."/>
            <person name="Salamov A."/>
            <person name="Sun H."/>
            <person name="Lowry S."/>
            <person name="LaButti K."/>
            <person name="Han J."/>
            <person name="Copeland A."/>
            <person name="Lindquist E."/>
            <person name="Barry K."/>
            <person name="Schmutz J."/>
            <person name="Baker S.E."/>
            <person name="Ciuffetti L.M."/>
            <person name="Grigoriev I.V."/>
            <person name="Zhong S."/>
            <person name="Turgeon B.G."/>
        </authorList>
    </citation>
    <scope>NUCLEOTIDE SEQUENCE [LARGE SCALE GENOMIC DNA]</scope>
    <source>
        <strain evidence="14">28A</strain>
    </source>
</reference>
<dbReference type="PANTHER" id="PTHR12468">
    <property type="entry name" value="GPI MANNOSYLTRANSFERASE 2"/>
    <property type="match status" value="1"/>
</dbReference>
<protein>
    <recommendedName>
        <fullName evidence="4 12">GPI mannosyltransferase 2</fullName>
        <ecNumber evidence="12">2.4.1.-</ecNumber>
    </recommendedName>
</protein>
<dbReference type="GO" id="GO:0005789">
    <property type="term" value="C:endoplasmic reticulum membrane"/>
    <property type="evidence" value="ECO:0007669"/>
    <property type="project" value="UniProtKB-SubCell"/>
</dbReference>
<accession>R0KSM1</accession>
<evidence type="ECO:0000256" key="5">
    <source>
        <dbReference type="ARBA" id="ARBA00022502"/>
    </source>
</evidence>
<evidence type="ECO:0000313" key="13">
    <source>
        <dbReference type="EMBL" id="EOA91969.1"/>
    </source>
</evidence>
<feature type="transmembrane region" description="Helical" evidence="12">
    <location>
        <begin position="260"/>
        <end position="280"/>
    </location>
</feature>
<sequence length="459" mass="50201">MANALGLPGQGQVGRLVVIAFLWKTLLLALAAFCPGPGYDTSALILLDASAQRHNHFNDTTRGGRLILNLLRWDALYFVKAAERGQIHEQAWAFSGAYSRLLGLIGQLMSGGAKPPFHYYVVAGIVLSNACHVLSALVLYRLLTLIVEPQRRKVIPFIAAVLHVLTPASLFMCAPYAEAMFSLLNFSGMLLYAQSKAMAGTTAFSFQEDIQKLGAGLFFAAATLTRSNGLLSGIILLYDVAGSLVNLTSAQRSIHDFRRMLVTCLAGSMIAVAFIGPQYLAYAEFCNPESDAGIRPWCERSVPSIYSWVQSHYWNVGLFRYWTVSNLPLFMLAAPMVWLLLTSSVTTLRSCVQRLLHQPTVPGAGGTKVSGDKISAVCTLPELALPQLLLAVMAVTSFHVQIVNRIASGYPIWYLVLATWVADSQRAKDHSQRAQWFVRGIIVYSLIQGALFANFLPPA</sequence>
<feature type="transmembrane region" description="Helical" evidence="12">
    <location>
        <begin position="321"/>
        <end position="341"/>
    </location>
</feature>
<keyword evidence="10 12" id="KW-1133">Transmembrane helix</keyword>
<reference evidence="13 14" key="1">
    <citation type="journal article" date="2012" name="PLoS Pathog.">
        <title>Diverse lifestyles and strategies of plant pathogenesis encoded in the genomes of eighteen Dothideomycetes fungi.</title>
        <authorList>
            <person name="Ohm R.A."/>
            <person name="Feau N."/>
            <person name="Henrissat B."/>
            <person name="Schoch C.L."/>
            <person name="Horwitz B.A."/>
            <person name="Barry K.W."/>
            <person name="Condon B.J."/>
            <person name="Copeland A.C."/>
            <person name="Dhillon B."/>
            <person name="Glaser F."/>
            <person name="Hesse C.N."/>
            <person name="Kosti I."/>
            <person name="LaButti K."/>
            <person name="Lindquist E.A."/>
            <person name="Lucas S."/>
            <person name="Salamov A.A."/>
            <person name="Bradshaw R.E."/>
            <person name="Ciuffetti L."/>
            <person name="Hamelin R.C."/>
            <person name="Kema G.H.J."/>
            <person name="Lawrence C."/>
            <person name="Scott J.A."/>
            <person name="Spatafora J.W."/>
            <person name="Turgeon B.G."/>
            <person name="de Wit P.J.G.M."/>
            <person name="Zhong S."/>
            <person name="Goodwin S.B."/>
            <person name="Grigoriev I.V."/>
        </authorList>
    </citation>
    <scope>NUCLEOTIDE SEQUENCE [LARGE SCALE GENOMIC DNA]</scope>
    <source>
        <strain evidence="14">28A</strain>
    </source>
</reference>
<evidence type="ECO:0000256" key="2">
    <source>
        <dbReference type="ARBA" id="ARBA00004687"/>
    </source>
</evidence>
<evidence type="ECO:0000256" key="7">
    <source>
        <dbReference type="ARBA" id="ARBA00022679"/>
    </source>
</evidence>
<comment type="similarity">
    <text evidence="3 12">Belongs to the PIGV family.</text>
</comment>
<comment type="pathway">
    <text evidence="2 12">Glycolipid biosynthesis; glycosylphosphatidylinositol-anchor biosynthesis.</text>
</comment>
<dbReference type="GO" id="GO:0004376">
    <property type="term" value="F:GPI mannosyltransferase activity"/>
    <property type="evidence" value="ECO:0007669"/>
    <property type="project" value="InterPro"/>
</dbReference>
<keyword evidence="9 12" id="KW-0256">Endoplasmic reticulum</keyword>
<organism evidence="13 14">
    <name type="scientific">Exserohilum turcicum (strain 28A)</name>
    <name type="common">Northern leaf blight fungus</name>
    <name type="synonym">Setosphaeria turcica</name>
    <dbReference type="NCBI Taxonomy" id="671987"/>
    <lineage>
        <taxon>Eukaryota</taxon>
        <taxon>Fungi</taxon>
        <taxon>Dikarya</taxon>
        <taxon>Ascomycota</taxon>
        <taxon>Pezizomycotina</taxon>
        <taxon>Dothideomycetes</taxon>
        <taxon>Pleosporomycetidae</taxon>
        <taxon>Pleosporales</taxon>
        <taxon>Pleosporineae</taxon>
        <taxon>Pleosporaceae</taxon>
        <taxon>Exserohilum</taxon>
    </lineage>
</organism>
<keyword evidence="5 12" id="KW-0337">GPI-anchor biosynthesis</keyword>
<dbReference type="RefSeq" id="XP_008020403.1">
    <property type="nucleotide sequence ID" value="XM_008022212.1"/>
</dbReference>
<feature type="transmembrane region" description="Helical" evidence="12">
    <location>
        <begin position="154"/>
        <end position="177"/>
    </location>
</feature>
<dbReference type="InterPro" id="IPR007315">
    <property type="entry name" value="PIG-V/Gpi18"/>
</dbReference>
<dbReference type="STRING" id="671987.R0KSM1"/>
<dbReference type="GO" id="GO:0006506">
    <property type="term" value="P:GPI anchor biosynthetic process"/>
    <property type="evidence" value="ECO:0007669"/>
    <property type="project" value="UniProtKB-UniPathway"/>
</dbReference>
<evidence type="ECO:0000256" key="4">
    <source>
        <dbReference type="ARBA" id="ARBA00013795"/>
    </source>
</evidence>
<dbReference type="eggNOG" id="KOG2647">
    <property type="taxonomic scope" value="Eukaryota"/>
</dbReference>
<evidence type="ECO:0000256" key="1">
    <source>
        <dbReference type="ARBA" id="ARBA00004477"/>
    </source>
</evidence>
<evidence type="ECO:0000256" key="9">
    <source>
        <dbReference type="ARBA" id="ARBA00022824"/>
    </source>
</evidence>
<evidence type="ECO:0000256" key="6">
    <source>
        <dbReference type="ARBA" id="ARBA00022676"/>
    </source>
</evidence>